<keyword evidence="2" id="KW-0808">Transferase</keyword>
<dbReference type="InterPro" id="IPR016181">
    <property type="entry name" value="Acyl_CoA_acyltransferase"/>
</dbReference>
<dbReference type="Gene3D" id="3.40.630.30">
    <property type="match status" value="1"/>
</dbReference>
<feature type="domain" description="N-acetyltransferase" evidence="1">
    <location>
        <begin position="3"/>
        <end position="162"/>
    </location>
</feature>
<proteinExistence type="predicted"/>
<dbReference type="EMBL" id="CP014862">
    <property type="protein sequence ID" value="ASJ02497.1"/>
    <property type="molecule type" value="Genomic_DNA"/>
</dbReference>
<dbReference type="GO" id="GO:0016747">
    <property type="term" value="F:acyltransferase activity, transferring groups other than amino-acyl groups"/>
    <property type="evidence" value="ECO:0007669"/>
    <property type="project" value="InterPro"/>
</dbReference>
<evidence type="ECO:0000259" key="1">
    <source>
        <dbReference type="PROSITE" id="PS51186"/>
    </source>
</evidence>
<dbReference type="KEGG" id="tprf:A3L09_04125"/>
<dbReference type="Pfam" id="PF13508">
    <property type="entry name" value="Acetyltransf_7"/>
    <property type="match status" value="1"/>
</dbReference>
<name>A0A2Z2M891_THEPR</name>
<dbReference type="CDD" id="cd04301">
    <property type="entry name" value="NAT_SF"/>
    <property type="match status" value="1"/>
</dbReference>
<gene>
    <name evidence="2" type="ORF">A3L09_04125</name>
</gene>
<evidence type="ECO:0000313" key="2">
    <source>
        <dbReference type="EMBL" id="ASJ02497.1"/>
    </source>
</evidence>
<evidence type="ECO:0000313" key="3">
    <source>
        <dbReference type="Proteomes" id="UP000250179"/>
    </source>
</evidence>
<keyword evidence="3" id="KW-1185">Reference proteome</keyword>
<dbReference type="OrthoDB" id="194677at2157"/>
<organism evidence="2 3">
    <name type="scientific">Thermococcus profundus</name>
    <dbReference type="NCBI Taxonomy" id="49899"/>
    <lineage>
        <taxon>Archaea</taxon>
        <taxon>Methanobacteriati</taxon>
        <taxon>Methanobacteriota</taxon>
        <taxon>Thermococci</taxon>
        <taxon>Thermococcales</taxon>
        <taxon>Thermococcaceae</taxon>
        <taxon>Thermococcus</taxon>
    </lineage>
</organism>
<dbReference type="RefSeq" id="WP_088857758.1">
    <property type="nucleotide sequence ID" value="NZ_CP014862.1"/>
</dbReference>
<accession>A0A2Z2M891</accession>
<protein>
    <submittedName>
        <fullName evidence="2">GNAT family acetyltransferase</fullName>
    </submittedName>
</protein>
<dbReference type="SUPFAM" id="SSF55729">
    <property type="entry name" value="Acyl-CoA N-acyltransferases (Nat)"/>
    <property type="match status" value="1"/>
</dbReference>
<dbReference type="Proteomes" id="UP000250179">
    <property type="component" value="Chromosome"/>
</dbReference>
<dbReference type="GeneID" id="33319572"/>
<dbReference type="InterPro" id="IPR000182">
    <property type="entry name" value="GNAT_dom"/>
</dbReference>
<reference evidence="2 3" key="1">
    <citation type="submission" date="2016-03" db="EMBL/GenBank/DDBJ databases">
        <title>Complete genome sequence of Thermococcus profundus strain DT5432.</title>
        <authorList>
            <person name="Oger P.M."/>
        </authorList>
    </citation>
    <scope>NUCLEOTIDE SEQUENCE [LARGE SCALE GENOMIC DNA]</scope>
    <source>
        <strain evidence="2 3">DT 5432</strain>
    </source>
</reference>
<dbReference type="AlphaFoldDB" id="A0A2Z2M891"/>
<sequence>MEPVIRKATLDDVKGIVNVHTAGEELSGLSVRERYLRGGPWMSVETCSVHINALLLDGQYPIVAELDGRIVGEAEVFLSEEPIKGEIKRIAHLDLIEVHPDFRGRGVGRALIEYIERNFADRAELLTTQPSEEAAGFYKKLGFDRVLYENRLVEVETSRFNAGEVKTLEFFPWEDVEDLEFVAGRFQSSYDMWFSSFRDLFAGVHELAEAGKIGDSHYVLKPLPGRPGKASLFLWGNLEDIPKAIGRARELGFESVLTVLDEGTADALGAEKKGKVPIIAKRL</sequence>
<dbReference type="PROSITE" id="PS51186">
    <property type="entry name" value="GNAT"/>
    <property type="match status" value="1"/>
</dbReference>